<comment type="caution">
    <text evidence="1">The sequence shown here is derived from an EMBL/GenBank/DDBJ whole genome shotgun (WGS) entry which is preliminary data.</text>
</comment>
<name>A0A9D4NAK8_DREPO</name>
<evidence type="ECO:0000313" key="1">
    <source>
        <dbReference type="EMBL" id="KAH3890194.1"/>
    </source>
</evidence>
<dbReference type="EMBL" id="JAIWYP010000001">
    <property type="protein sequence ID" value="KAH3890194.1"/>
    <property type="molecule type" value="Genomic_DNA"/>
</dbReference>
<sequence length="110" mass="12413">MTVAEAIGSAFDFELISNQGDFALDIRKSLKQAKPLPWPPTADDLDAYAPEDIIPRELLSFLTKMYFLGYLPCCNKWRVEVFQAHFVMYNGSASLSQQDTHYNVEPPGPL</sequence>
<organism evidence="1 2">
    <name type="scientific">Dreissena polymorpha</name>
    <name type="common">Zebra mussel</name>
    <name type="synonym">Mytilus polymorpha</name>
    <dbReference type="NCBI Taxonomy" id="45954"/>
    <lineage>
        <taxon>Eukaryota</taxon>
        <taxon>Metazoa</taxon>
        <taxon>Spiralia</taxon>
        <taxon>Lophotrochozoa</taxon>
        <taxon>Mollusca</taxon>
        <taxon>Bivalvia</taxon>
        <taxon>Autobranchia</taxon>
        <taxon>Heteroconchia</taxon>
        <taxon>Euheterodonta</taxon>
        <taxon>Imparidentia</taxon>
        <taxon>Neoheterodontei</taxon>
        <taxon>Myida</taxon>
        <taxon>Dreissenoidea</taxon>
        <taxon>Dreissenidae</taxon>
        <taxon>Dreissena</taxon>
    </lineage>
</organism>
<protein>
    <submittedName>
        <fullName evidence="1">Uncharacterized protein</fullName>
    </submittedName>
</protein>
<evidence type="ECO:0000313" key="2">
    <source>
        <dbReference type="Proteomes" id="UP000828390"/>
    </source>
</evidence>
<dbReference type="Proteomes" id="UP000828390">
    <property type="component" value="Unassembled WGS sequence"/>
</dbReference>
<keyword evidence="2" id="KW-1185">Reference proteome</keyword>
<gene>
    <name evidence="1" type="ORF">DPMN_014266</name>
</gene>
<reference evidence="1" key="1">
    <citation type="journal article" date="2019" name="bioRxiv">
        <title>The Genome of the Zebra Mussel, Dreissena polymorpha: A Resource for Invasive Species Research.</title>
        <authorList>
            <person name="McCartney M.A."/>
            <person name="Auch B."/>
            <person name="Kono T."/>
            <person name="Mallez S."/>
            <person name="Zhang Y."/>
            <person name="Obille A."/>
            <person name="Becker A."/>
            <person name="Abrahante J.E."/>
            <person name="Garbe J."/>
            <person name="Badalamenti J.P."/>
            <person name="Herman A."/>
            <person name="Mangelson H."/>
            <person name="Liachko I."/>
            <person name="Sullivan S."/>
            <person name="Sone E.D."/>
            <person name="Koren S."/>
            <person name="Silverstein K.A.T."/>
            <person name="Beckman K.B."/>
            <person name="Gohl D.M."/>
        </authorList>
    </citation>
    <scope>NUCLEOTIDE SEQUENCE</scope>
    <source>
        <strain evidence="1">Duluth1</strain>
        <tissue evidence="1">Whole animal</tissue>
    </source>
</reference>
<reference evidence="1" key="2">
    <citation type="submission" date="2020-11" db="EMBL/GenBank/DDBJ databases">
        <authorList>
            <person name="McCartney M.A."/>
            <person name="Auch B."/>
            <person name="Kono T."/>
            <person name="Mallez S."/>
            <person name="Becker A."/>
            <person name="Gohl D.M."/>
            <person name="Silverstein K.A.T."/>
            <person name="Koren S."/>
            <person name="Bechman K.B."/>
            <person name="Herman A."/>
            <person name="Abrahante J.E."/>
            <person name="Garbe J."/>
        </authorList>
    </citation>
    <scope>NUCLEOTIDE SEQUENCE</scope>
    <source>
        <strain evidence="1">Duluth1</strain>
        <tissue evidence="1">Whole animal</tissue>
    </source>
</reference>
<proteinExistence type="predicted"/>
<dbReference type="AlphaFoldDB" id="A0A9D4NAK8"/>
<accession>A0A9D4NAK8</accession>